<dbReference type="Gene3D" id="3.30.930.30">
    <property type="match status" value="1"/>
</dbReference>
<reference evidence="4" key="1">
    <citation type="submission" date="2015-01" db="EMBL/GenBank/DDBJ databases">
        <title>Comparative genomics of Bifidobacterium longum strains of human origin.</title>
        <authorList>
            <person name="Chaplin A.V."/>
            <person name="Efimov B.A."/>
            <person name="Kafarskaia L.I."/>
            <person name="Shkoporov A.N."/>
        </authorList>
    </citation>
    <scope>NUCLEOTIDE SEQUENCE</scope>
    <source>
        <strain evidence="4">EK13</strain>
        <plasmid evidence="4">pEK13</plasmid>
    </source>
</reference>
<dbReference type="EMBL" id="KP691637">
    <property type="protein sequence ID" value="AKI06622.1"/>
    <property type="molecule type" value="Genomic_DNA"/>
</dbReference>
<feature type="compositionally biased region" description="Basic and acidic residues" evidence="3">
    <location>
        <begin position="313"/>
        <end position="323"/>
    </location>
</feature>
<evidence type="ECO:0000313" key="4">
    <source>
        <dbReference type="EMBL" id="AKI06622.1"/>
    </source>
</evidence>
<gene>
    <name evidence="4" type="primary">mobA</name>
</gene>
<feature type="compositionally biased region" description="Basic and acidic residues" evidence="3">
    <location>
        <begin position="343"/>
        <end position="369"/>
    </location>
</feature>
<dbReference type="RefSeq" id="WP_008783733.1">
    <property type="nucleotide sequence ID" value="NZ_JNWD01000039.1"/>
</dbReference>
<feature type="compositionally biased region" description="Gly residues" evidence="3">
    <location>
        <begin position="389"/>
        <end position="400"/>
    </location>
</feature>
<evidence type="ECO:0000256" key="3">
    <source>
        <dbReference type="SAM" id="MobiDB-lite"/>
    </source>
</evidence>
<accession>A0A083XQ76</accession>
<name>A0A083XQ76_BIFLL</name>
<dbReference type="InterPro" id="IPR005053">
    <property type="entry name" value="MobA_MobL"/>
</dbReference>
<keyword evidence="2" id="KW-0184">Conjugation</keyword>
<comment type="similarity">
    <text evidence="1">Belongs to the MobA/MobL family.</text>
</comment>
<dbReference type="AlphaFoldDB" id="A0A083XQ76"/>
<feature type="region of interest" description="Disordered" evidence="3">
    <location>
        <begin position="296"/>
        <end position="400"/>
    </location>
</feature>
<proteinExistence type="inferred from homology"/>
<organism evidence="4">
    <name type="scientific">Bifidobacterium longum subsp. longum EK13</name>
    <dbReference type="NCBI Taxonomy" id="1457186"/>
    <lineage>
        <taxon>Bacteria</taxon>
        <taxon>Bacillati</taxon>
        <taxon>Actinomycetota</taxon>
        <taxon>Actinomycetes</taxon>
        <taxon>Bifidobacteriales</taxon>
        <taxon>Bifidobacteriaceae</taxon>
        <taxon>Bifidobacterium</taxon>
    </lineage>
</organism>
<keyword evidence="4" id="KW-0614">Plasmid</keyword>
<sequence>MAIYSLHVSNVSRAAGSSAVASCSYITSRRMRDERTGEAFNGFGRRERVEHVCTMLPEGAPGEYLDPERLFNAVEMAEKRSDARPAKKIMVALPREFDARERFRALEDFISWNITANGYACTYAIHTDKDGRNPHAHILVANRRIDPKTGRWAAKSRSEFALDANGRRIPVIDPDTGRQKIGARNRKVWKRVNVSNNPLDSKEFLERLRREWADSCNALLPGYAVIDHRSFKARGIERIPTIHEGYASREMEKRGGRGDLCEENRRIQALNRLLDALRAMIGRLSDQAQGILTAVKRRQRPSGAPQAPSSPEPAERPQERPQARETPPQAPQEPPKPIRTKKALTDRFKTRLDERLAENERKQAEKQAEPDMEETWDLSDPADPLNIGMGWGTGGHGLGL</sequence>
<evidence type="ECO:0000256" key="2">
    <source>
        <dbReference type="ARBA" id="ARBA00022971"/>
    </source>
</evidence>
<geneLocation type="plasmid" evidence="4">
    <name>pEK13</name>
</geneLocation>
<feature type="compositionally biased region" description="Pro residues" evidence="3">
    <location>
        <begin position="328"/>
        <end position="337"/>
    </location>
</feature>
<dbReference type="Pfam" id="PF03389">
    <property type="entry name" value="MobA_MobL"/>
    <property type="match status" value="1"/>
</dbReference>
<evidence type="ECO:0000256" key="1">
    <source>
        <dbReference type="ARBA" id="ARBA00010873"/>
    </source>
</evidence>
<protein>
    <submittedName>
        <fullName evidence="4">Mobilization protein MobA</fullName>
    </submittedName>
</protein>